<dbReference type="Proteomes" id="UP000315003">
    <property type="component" value="Chromosome"/>
</dbReference>
<evidence type="ECO:0000313" key="3">
    <source>
        <dbReference type="EMBL" id="QDT59398.1"/>
    </source>
</evidence>
<evidence type="ECO:0000259" key="2">
    <source>
        <dbReference type="Pfam" id="PF02719"/>
    </source>
</evidence>
<organism evidence="3 4">
    <name type="scientific">Stieleria bergensis</name>
    <dbReference type="NCBI Taxonomy" id="2528025"/>
    <lineage>
        <taxon>Bacteria</taxon>
        <taxon>Pseudomonadati</taxon>
        <taxon>Planctomycetota</taxon>
        <taxon>Planctomycetia</taxon>
        <taxon>Pirellulales</taxon>
        <taxon>Pirellulaceae</taxon>
        <taxon>Stieleria</taxon>
    </lineage>
</organism>
<dbReference type="EC" id="4.2.1.115" evidence="3"/>
<gene>
    <name evidence="3" type="primary">pseB</name>
    <name evidence="3" type="ORF">SV7mr_19050</name>
</gene>
<accession>A0A517STE4</accession>
<dbReference type="PANTHER" id="PTHR43318:SF2">
    <property type="entry name" value="UDP-N-ACETYLGLUCOSAMINE 4,6-DEHYDRATASE (INVERTING)"/>
    <property type="match status" value="1"/>
</dbReference>
<keyword evidence="3" id="KW-0456">Lyase</keyword>
<protein>
    <submittedName>
        <fullName evidence="3">UDP-N-acetylglucosamine 4,6-dehydratase (Inverting)</fullName>
        <ecNumber evidence="3">4.2.1.115</ecNumber>
    </submittedName>
</protein>
<dbReference type="GO" id="GO:0016829">
    <property type="term" value="F:lyase activity"/>
    <property type="evidence" value="ECO:0007669"/>
    <property type="project" value="UniProtKB-KW"/>
</dbReference>
<comment type="similarity">
    <text evidence="1">Belongs to the polysaccharide synthase family.</text>
</comment>
<sequence>MKVFITGVSGFLGRHLSRYLESKGHQVAGVDINVKTIAELDRTNPSIPVLHGSICDSGIIEEIKSLLERECITHVVHAAANKYIDRNEEDPLEAIGVNVTGSANVARICKDLGLPVLGISTDKAENPSSIYGYTKLLMEQLFVGMGYGCYRGVNFFGSDGSVVPVWCAQVQASQSLSVRDLNCIRYFTPIQQVAREIVSLLEQEEPTGSLSYPESVHLLSLGDLLESFISFYDYHDYEVGKMLECEKIEEAISKEIQVSTATKATVHAWLSGMNEFDLLQHRMC</sequence>
<dbReference type="EMBL" id="CP036272">
    <property type="protein sequence ID" value="QDT59398.1"/>
    <property type="molecule type" value="Genomic_DNA"/>
</dbReference>
<evidence type="ECO:0000256" key="1">
    <source>
        <dbReference type="ARBA" id="ARBA00007430"/>
    </source>
</evidence>
<dbReference type="AlphaFoldDB" id="A0A517STE4"/>
<dbReference type="InterPro" id="IPR003869">
    <property type="entry name" value="Polysac_CapD-like"/>
</dbReference>
<dbReference type="RefSeq" id="WP_419188299.1">
    <property type="nucleotide sequence ID" value="NZ_CP036272.1"/>
</dbReference>
<dbReference type="InterPro" id="IPR036291">
    <property type="entry name" value="NAD(P)-bd_dom_sf"/>
</dbReference>
<proteinExistence type="inferred from homology"/>
<dbReference type="Pfam" id="PF02719">
    <property type="entry name" value="Polysacc_synt_2"/>
    <property type="match status" value="1"/>
</dbReference>
<dbReference type="Gene3D" id="3.40.50.720">
    <property type="entry name" value="NAD(P)-binding Rossmann-like Domain"/>
    <property type="match status" value="1"/>
</dbReference>
<evidence type="ECO:0000313" key="4">
    <source>
        <dbReference type="Proteomes" id="UP000315003"/>
    </source>
</evidence>
<feature type="domain" description="Polysaccharide biosynthesis protein CapD-like" evidence="2">
    <location>
        <begin position="3"/>
        <end position="234"/>
    </location>
</feature>
<keyword evidence="4" id="KW-1185">Reference proteome</keyword>
<dbReference type="SUPFAM" id="SSF51735">
    <property type="entry name" value="NAD(P)-binding Rossmann-fold domains"/>
    <property type="match status" value="1"/>
</dbReference>
<dbReference type="InterPro" id="IPR051203">
    <property type="entry name" value="Polysaccharide_Synthase-Rel"/>
</dbReference>
<reference evidence="3 4" key="1">
    <citation type="submission" date="2019-02" db="EMBL/GenBank/DDBJ databases">
        <title>Deep-cultivation of Planctomycetes and their phenomic and genomic characterization uncovers novel biology.</title>
        <authorList>
            <person name="Wiegand S."/>
            <person name="Jogler M."/>
            <person name="Boedeker C."/>
            <person name="Pinto D."/>
            <person name="Vollmers J."/>
            <person name="Rivas-Marin E."/>
            <person name="Kohn T."/>
            <person name="Peeters S.H."/>
            <person name="Heuer A."/>
            <person name="Rast P."/>
            <person name="Oberbeckmann S."/>
            <person name="Bunk B."/>
            <person name="Jeske O."/>
            <person name="Meyerdierks A."/>
            <person name="Storesund J.E."/>
            <person name="Kallscheuer N."/>
            <person name="Luecker S."/>
            <person name="Lage O.M."/>
            <person name="Pohl T."/>
            <person name="Merkel B.J."/>
            <person name="Hornburger P."/>
            <person name="Mueller R.-W."/>
            <person name="Bruemmer F."/>
            <person name="Labrenz M."/>
            <person name="Spormann A.M."/>
            <person name="Op den Camp H."/>
            <person name="Overmann J."/>
            <person name="Amann R."/>
            <person name="Jetten M.S.M."/>
            <person name="Mascher T."/>
            <person name="Medema M.H."/>
            <person name="Devos D.P."/>
            <person name="Kaster A.-K."/>
            <person name="Ovreas L."/>
            <person name="Rohde M."/>
            <person name="Galperin M.Y."/>
            <person name="Jogler C."/>
        </authorList>
    </citation>
    <scope>NUCLEOTIDE SEQUENCE [LARGE SCALE GENOMIC DNA]</scope>
    <source>
        <strain evidence="3 4">SV_7m_r</strain>
    </source>
</reference>
<dbReference type="PANTHER" id="PTHR43318">
    <property type="entry name" value="UDP-N-ACETYLGLUCOSAMINE 4,6-DEHYDRATASE"/>
    <property type="match status" value="1"/>
</dbReference>
<name>A0A517STE4_9BACT</name>